<feature type="transmembrane region" description="Helical" evidence="11">
    <location>
        <begin position="219"/>
        <end position="241"/>
    </location>
</feature>
<protein>
    <recommendedName>
        <fullName evidence="13">HMA domain-containing protein</fullName>
    </recommendedName>
</protein>
<keyword evidence="8" id="KW-1278">Translocase</keyword>
<dbReference type="InterPro" id="IPR036163">
    <property type="entry name" value="HMA_dom_sf"/>
</dbReference>
<dbReference type="SUPFAM" id="SSF56784">
    <property type="entry name" value="HAD-like"/>
    <property type="match status" value="1"/>
</dbReference>
<sequence>MEAIDKNVEKKFQKSYFDVLGLCCTSEVPLIEKILNSLDGVKDFSVIVPTKTVIVVHDSLITSQITIVKALNQARLEANIRAYGETKYKNKWPSPYAVVSGLLLLLSFLKYFYSPLRWLAIGAIVVGIIPVLLKAFAAATAVMSSLVSVVPQRAVLADTGEEINADEVKLNTIVAVKAGEVIPIDGVVVEGNCEVDEKFLTGESFPVAKQKESTVWASAINLNAIVVISASLALVPVAFQVHNKNEWYHLSLVVLVSGCPCALLLSTPVAMFCALSKAARLGVLFKGAEHLETLARIKIMAFDKTGTITRGEFLVADFRSLQDNISLNTLLYWISSIESKSSHPMAAALVDFARAHAIEPKPEKVERFEIFPGEGIYGRIENNDVYVGNWKIASRAGCTAVPKLEGFDVQGKSIGYVFLGSSPIGIFCLSDACRTGAKEALKELKSMGIKTVMLTGDCYAAAKHAQDQLGGALDVVHAQLLPQDKERIIKELQKEGPTAMIGDGVNDAPALATADIGISMGVSGSALATETGDIILMSNDIQRIPKASRIAKKVQRKIIENVIISILTKAAILGLAIAGHPLVWAAVLTDVGTCLLVIFNSMLILRGIPRQGKKCCRSNTSSHTHFHKHKKCNKTSSGCSSNSCSDIESQKKCELKLCASKCDSSSKEKSSKAHCHTHNHGCSENSSGCKTSATEDGRHDETIQKQNCEHGNQSDEQVVHKHHHCVNHGKDDSPRKECCNRNGHLETSFGGGLSKIVIE</sequence>
<dbReference type="Gene3D" id="3.40.50.1000">
    <property type="entry name" value="HAD superfamily/HAD-like"/>
    <property type="match status" value="1"/>
</dbReference>
<feature type="transmembrane region" description="Helical" evidence="11">
    <location>
        <begin position="558"/>
        <end position="577"/>
    </location>
</feature>
<dbReference type="NCBIfam" id="TIGR01494">
    <property type="entry name" value="ATPase_P-type"/>
    <property type="match status" value="1"/>
</dbReference>
<comment type="subcellular location">
    <subcellularLocation>
        <location evidence="1">Membrane</location>
        <topology evidence="1">Multi-pass membrane protein</topology>
    </subcellularLocation>
    <subcellularLocation>
        <location evidence="2">Membrane</location>
        <topology evidence="2">Peripheral membrane protein</topology>
    </subcellularLocation>
</comment>
<comment type="caution">
    <text evidence="14">The sequence shown here is derived from an EMBL/GenBank/DDBJ whole genome shotgun (WGS) entry which is preliminary data.</text>
</comment>
<feature type="compositionally biased region" description="Polar residues" evidence="12">
    <location>
        <begin position="680"/>
        <end position="692"/>
    </location>
</feature>
<dbReference type="InterPro" id="IPR059000">
    <property type="entry name" value="ATPase_P-type_domA"/>
</dbReference>
<feature type="transmembrane region" description="Helical" evidence="11">
    <location>
        <begin position="119"/>
        <end position="143"/>
    </location>
</feature>
<feature type="domain" description="HMA" evidence="13">
    <location>
        <begin position="13"/>
        <end position="79"/>
    </location>
</feature>
<evidence type="ECO:0000256" key="4">
    <source>
        <dbReference type="ARBA" id="ARBA00022692"/>
    </source>
</evidence>
<keyword evidence="6 11" id="KW-0547">Nucleotide-binding</keyword>
<dbReference type="SUPFAM" id="SSF81665">
    <property type="entry name" value="Calcium ATPase, transmembrane domain M"/>
    <property type="match status" value="1"/>
</dbReference>
<dbReference type="InterPro" id="IPR018303">
    <property type="entry name" value="ATPase_P-typ_P_site"/>
</dbReference>
<keyword evidence="7 11" id="KW-0067">ATP-binding</keyword>
<evidence type="ECO:0000256" key="7">
    <source>
        <dbReference type="ARBA" id="ARBA00022840"/>
    </source>
</evidence>
<dbReference type="SUPFAM" id="SSF81653">
    <property type="entry name" value="Calcium ATPase, transduction domain A"/>
    <property type="match status" value="1"/>
</dbReference>
<dbReference type="InterPro" id="IPR036412">
    <property type="entry name" value="HAD-like_sf"/>
</dbReference>
<dbReference type="InterPro" id="IPR023298">
    <property type="entry name" value="ATPase_P-typ_TM_dom_sf"/>
</dbReference>
<name>A0ABR0WMW7_REHGL</name>
<comment type="similarity">
    <text evidence="3 11">Belongs to the cation transport ATPase (P-type) (TC 3.A.3) family. Type IB subfamily.</text>
</comment>
<accession>A0ABR0WMW7</accession>
<gene>
    <name evidence="14" type="ORF">DH2020_018366</name>
</gene>
<keyword evidence="9 11" id="KW-1133">Transmembrane helix</keyword>
<dbReference type="InterPro" id="IPR051014">
    <property type="entry name" value="Cation_Transport_ATPase_IB"/>
</dbReference>
<evidence type="ECO:0000256" key="9">
    <source>
        <dbReference type="ARBA" id="ARBA00022989"/>
    </source>
</evidence>
<dbReference type="PANTHER" id="PTHR48085">
    <property type="entry name" value="CADMIUM/ZINC-TRANSPORTING ATPASE HMA2-RELATED"/>
    <property type="match status" value="1"/>
</dbReference>
<feature type="transmembrane region" description="Helical" evidence="11">
    <location>
        <begin position="96"/>
        <end position="113"/>
    </location>
</feature>
<evidence type="ECO:0000256" key="2">
    <source>
        <dbReference type="ARBA" id="ARBA00004170"/>
    </source>
</evidence>
<dbReference type="InterPro" id="IPR027256">
    <property type="entry name" value="P-typ_ATPase_IB"/>
</dbReference>
<dbReference type="Pfam" id="PF00122">
    <property type="entry name" value="E1-E2_ATPase"/>
    <property type="match status" value="1"/>
</dbReference>
<dbReference type="PROSITE" id="PS50846">
    <property type="entry name" value="HMA_2"/>
    <property type="match status" value="1"/>
</dbReference>
<dbReference type="Pfam" id="PF00702">
    <property type="entry name" value="Hydrolase"/>
    <property type="match status" value="1"/>
</dbReference>
<dbReference type="EMBL" id="JABTTQ020000010">
    <property type="protein sequence ID" value="KAK6147454.1"/>
    <property type="molecule type" value="Genomic_DNA"/>
</dbReference>
<organism evidence="14 15">
    <name type="scientific">Rehmannia glutinosa</name>
    <name type="common">Chinese foxglove</name>
    <dbReference type="NCBI Taxonomy" id="99300"/>
    <lineage>
        <taxon>Eukaryota</taxon>
        <taxon>Viridiplantae</taxon>
        <taxon>Streptophyta</taxon>
        <taxon>Embryophyta</taxon>
        <taxon>Tracheophyta</taxon>
        <taxon>Spermatophyta</taxon>
        <taxon>Magnoliopsida</taxon>
        <taxon>eudicotyledons</taxon>
        <taxon>Gunneridae</taxon>
        <taxon>Pentapetalae</taxon>
        <taxon>asterids</taxon>
        <taxon>lamiids</taxon>
        <taxon>Lamiales</taxon>
        <taxon>Orobanchaceae</taxon>
        <taxon>Rehmannieae</taxon>
        <taxon>Rehmannia</taxon>
    </lineage>
</organism>
<evidence type="ECO:0000313" key="15">
    <source>
        <dbReference type="Proteomes" id="UP001318860"/>
    </source>
</evidence>
<evidence type="ECO:0000256" key="8">
    <source>
        <dbReference type="ARBA" id="ARBA00022967"/>
    </source>
</evidence>
<feature type="transmembrane region" description="Helical" evidence="11">
    <location>
        <begin position="583"/>
        <end position="605"/>
    </location>
</feature>
<dbReference type="Gene3D" id="3.30.70.100">
    <property type="match status" value="1"/>
</dbReference>
<dbReference type="Gene3D" id="3.40.1110.10">
    <property type="entry name" value="Calcium-transporting ATPase, cytoplasmic domain N"/>
    <property type="match status" value="1"/>
</dbReference>
<dbReference type="PROSITE" id="PS01229">
    <property type="entry name" value="COF_2"/>
    <property type="match status" value="1"/>
</dbReference>
<dbReference type="PRINTS" id="PR00119">
    <property type="entry name" value="CATATPASE"/>
</dbReference>
<evidence type="ECO:0000256" key="5">
    <source>
        <dbReference type="ARBA" id="ARBA00022723"/>
    </source>
</evidence>
<dbReference type="InterPro" id="IPR023299">
    <property type="entry name" value="ATPase_P-typ_cyto_dom_N"/>
</dbReference>
<keyword evidence="4 11" id="KW-0812">Transmembrane</keyword>
<evidence type="ECO:0000256" key="1">
    <source>
        <dbReference type="ARBA" id="ARBA00004141"/>
    </source>
</evidence>
<feature type="region of interest" description="Disordered" evidence="12">
    <location>
        <begin position="666"/>
        <end position="696"/>
    </location>
</feature>
<proteinExistence type="inferred from homology"/>
<dbReference type="SFLD" id="SFLDF00027">
    <property type="entry name" value="p-type_atpase"/>
    <property type="match status" value="1"/>
</dbReference>
<dbReference type="SFLD" id="SFLDG00002">
    <property type="entry name" value="C1.7:_P-type_atpase_like"/>
    <property type="match status" value="1"/>
</dbReference>
<dbReference type="InterPro" id="IPR006121">
    <property type="entry name" value="HMA_dom"/>
</dbReference>
<dbReference type="InterPro" id="IPR008250">
    <property type="entry name" value="ATPase_P-typ_transduc_dom_A_sf"/>
</dbReference>
<dbReference type="InterPro" id="IPR001757">
    <property type="entry name" value="P_typ_ATPase"/>
</dbReference>
<dbReference type="PROSITE" id="PS00154">
    <property type="entry name" value="ATPASE_E1_E2"/>
    <property type="match status" value="1"/>
</dbReference>
<reference evidence="14 15" key="1">
    <citation type="journal article" date="2021" name="Comput. Struct. Biotechnol. J.">
        <title>De novo genome assembly of the potent medicinal plant Rehmannia glutinosa using nanopore technology.</title>
        <authorList>
            <person name="Ma L."/>
            <person name="Dong C."/>
            <person name="Song C."/>
            <person name="Wang X."/>
            <person name="Zheng X."/>
            <person name="Niu Y."/>
            <person name="Chen S."/>
            <person name="Feng W."/>
        </authorList>
    </citation>
    <scope>NUCLEOTIDE SEQUENCE [LARGE SCALE GENOMIC DNA]</scope>
    <source>
        <strain evidence="14">DH-2019</strain>
    </source>
</reference>
<dbReference type="Proteomes" id="UP001318860">
    <property type="component" value="Unassembled WGS sequence"/>
</dbReference>
<evidence type="ECO:0000256" key="10">
    <source>
        <dbReference type="ARBA" id="ARBA00023136"/>
    </source>
</evidence>
<keyword evidence="15" id="KW-1185">Reference proteome</keyword>
<keyword evidence="10 11" id="KW-0472">Membrane</keyword>
<evidence type="ECO:0000256" key="12">
    <source>
        <dbReference type="SAM" id="MobiDB-lite"/>
    </source>
</evidence>
<dbReference type="PANTHER" id="PTHR48085:SF5">
    <property type="entry name" value="CADMIUM_ZINC-TRANSPORTING ATPASE HMA4-RELATED"/>
    <property type="match status" value="1"/>
</dbReference>
<dbReference type="InterPro" id="IPR044492">
    <property type="entry name" value="P_typ_ATPase_HD_dom"/>
</dbReference>
<dbReference type="InterPro" id="IPR023214">
    <property type="entry name" value="HAD_sf"/>
</dbReference>
<evidence type="ECO:0000256" key="6">
    <source>
        <dbReference type="ARBA" id="ARBA00022741"/>
    </source>
</evidence>
<dbReference type="SUPFAM" id="SSF55008">
    <property type="entry name" value="HMA, heavy metal-associated domain"/>
    <property type="match status" value="1"/>
</dbReference>
<dbReference type="Gene3D" id="2.70.150.10">
    <property type="entry name" value="Calcium-transporting ATPase, cytoplasmic transduction domain A"/>
    <property type="match status" value="1"/>
</dbReference>
<keyword evidence="5 11" id="KW-0479">Metal-binding</keyword>
<evidence type="ECO:0000256" key="11">
    <source>
        <dbReference type="RuleBase" id="RU362081"/>
    </source>
</evidence>
<evidence type="ECO:0000313" key="14">
    <source>
        <dbReference type="EMBL" id="KAK6147454.1"/>
    </source>
</evidence>
<dbReference type="NCBIfam" id="TIGR01525">
    <property type="entry name" value="ATPase-IB_hvy"/>
    <property type="match status" value="1"/>
</dbReference>
<feature type="transmembrane region" description="Helical" evidence="11">
    <location>
        <begin position="247"/>
        <end position="275"/>
    </location>
</feature>
<dbReference type="PRINTS" id="PR00120">
    <property type="entry name" value="HATPASE"/>
</dbReference>
<dbReference type="SFLD" id="SFLDS00003">
    <property type="entry name" value="Haloacid_Dehalogenase"/>
    <property type="match status" value="1"/>
</dbReference>
<dbReference type="CDD" id="cd00371">
    <property type="entry name" value="HMA"/>
    <property type="match status" value="1"/>
</dbReference>
<evidence type="ECO:0000256" key="3">
    <source>
        <dbReference type="ARBA" id="ARBA00006024"/>
    </source>
</evidence>
<evidence type="ECO:0000259" key="13">
    <source>
        <dbReference type="PROSITE" id="PS50846"/>
    </source>
</evidence>